<reference evidence="1" key="1">
    <citation type="submission" date="2021-03" db="EMBL/GenBank/DDBJ databases">
        <title>Molecular epidemiology and mechanisms of colistin and carbapenem resistance in Enterobacteriaceae from clinical isolates, the environment and porcine samples in Pretoria, South Africa.</title>
        <authorList>
            <person name="Bogoshi D."/>
            <person name="Mbelle N.M."/>
            <person name="Naidoo V."/>
            <person name="Osei Sekyere J."/>
        </authorList>
    </citation>
    <scope>NUCLEOTIDE SEQUENCE</scope>
    <source>
        <strain evidence="1">C052</strain>
    </source>
</reference>
<dbReference type="Proteomes" id="UP000664477">
    <property type="component" value="Unassembled WGS sequence"/>
</dbReference>
<dbReference type="EMBL" id="JAGETQ010000017">
    <property type="protein sequence ID" value="MBO1915991.1"/>
    <property type="molecule type" value="Genomic_DNA"/>
</dbReference>
<name>A0A939NBH9_PRORE</name>
<proteinExistence type="predicted"/>
<organism evidence="1 2">
    <name type="scientific">Providencia rettgeri</name>
    <dbReference type="NCBI Taxonomy" id="587"/>
    <lineage>
        <taxon>Bacteria</taxon>
        <taxon>Pseudomonadati</taxon>
        <taxon>Pseudomonadota</taxon>
        <taxon>Gammaproteobacteria</taxon>
        <taxon>Enterobacterales</taxon>
        <taxon>Morganellaceae</taxon>
        <taxon>Providencia</taxon>
    </lineage>
</organism>
<sequence length="47" mass="5497">MSLSGHEGALCIVFACQQKYQDNDHWRIRAKDIELERLSEILPTFSF</sequence>
<evidence type="ECO:0000313" key="1">
    <source>
        <dbReference type="EMBL" id="MBO1915991.1"/>
    </source>
</evidence>
<evidence type="ECO:0000313" key="2">
    <source>
        <dbReference type="Proteomes" id="UP000664477"/>
    </source>
</evidence>
<comment type="caution">
    <text evidence="1">The sequence shown here is derived from an EMBL/GenBank/DDBJ whole genome shotgun (WGS) entry which is preliminary data.</text>
</comment>
<protein>
    <submittedName>
        <fullName evidence="1">Uncharacterized protein</fullName>
    </submittedName>
</protein>
<gene>
    <name evidence="1" type="ORF">J4727_05255</name>
</gene>
<dbReference type="AlphaFoldDB" id="A0A939NBH9"/>
<accession>A0A939NBH9</accession>